<dbReference type="AlphaFoldDB" id="A0A562UYQ0"/>
<keyword evidence="1" id="KW-0732">Signal</keyword>
<feature type="chain" id="PRO_5038414718" description="Peptidase MA superfamily protein" evidence="1">
    <location>
        <begin position="33"/>
        <end position="437"/>
    </location>
</feature>
<comment type="caution">
    <text evidence="2">The sequence shown here is derived from an EMBL/GenBank/DDBJ whole genome shotgun (WGS) entry which is preliminary data.</text>
</comment>
<evidence type="ECO:0000313" key="2">
    <source>
        <dbReference type="EMBL" id="TWJ10739.1"/>
    </source>
</evidence>
<sequence>MYPPPGDGRRQRRVVLSLVVVLLCALAFSVSAVVASNGHSAALGPAAIPSPTDGDDPQVRVDYLGARADAMLEEHSDALLADDEAGWLEIFDESLHDDMSQQFDGLRAMEVSQYEYQRQHDPVERDTDRFEMRLAASYCFGGTVGEECAASTIVFDTMWADDDDGYRIVEVSESDQVGPRPWEVDDIKAVSGEKVIVAAPARYADELERALPEAEAAAENADQYAVYGEVEKYIIFLAGDAEFSKWYGLEGANMDNVVGFAMPVPMLGENGQLQQGGSEVVMHVDRVRDDVEFTSTMRHELGHVATLHHSPEHVPLEEDWWMVEGVAEVIDHGPETPLDGYLRKSDVAAYIDEDLWNNDLVPAFSGDDALTGSAKYGIAMYSVYYLFQEYGKDKFMDLFERVARKGEDPDASAQAVYGMSYDALVTECTDFVAEVAG</sequence>
<proteinExistence type="predicted"/>
<evidence type="ECO:0000313" key="3">
    <source>
        <dbReference type="Proteomes" id="UP000321617"/>
    </source>
</evidence>
<organism evidence="2 3">
    <name type="scientific">Stackebrandtia albiflava</name>
    <dbReference type="NCBI Taxonomy" id="406432"/>
    <lineage>
        <taxon>Bacteria</taxon>
        <taxon>Bacillati</taxon>
        <taxon>Actinomycetota</taxon>
        <taxon>Actinomycetes</taxon>
        <taxon>Glycomycetales</taxon>
        <taxon>Glycomycetaceae</taxon>
        <taxon>Stackebrandtia</taxon>
    </lineage>
</organism>
<evidence type="ECO:0000256" key="1">
    <source>
        <dbReference type="SAM" id="SignalP"/>
    </source>
</evidence>
<keyword evidence="3" id="KW-1185">Reference proteome</keyword>
<name>A0A562UYQ0_9ACTN</name>
<feature type="signal peptide" evidence="1">
    <location>
        <begin position="1"/>
        <end position="32"/>
    </location>
</feature>
<reference evidence="2 3" key="1">
    <citation type="journal article" date="2013" name="Stand. Genomic Sci.">
        <title>Genomic Encyclopedia of Type Strains, Phase I: The one thousand microbial genomes (KMG-I) project.</title>
        <authorList>
            <person name="Kyrpides N.C."/>
            <person name="Woyke T."/>
            <person name="Eisen J.A."/>
            <person name="Garrity G."/>
            <person name="Lilburn T.G."/>
            <person name="Beck B.J."/>
            <person name="Whitman W.B."/>
            <person name="Hugenholtz P."/>
            <person name="Klenk H.P."/>
        </authorList>
    </citation>
    <scope>NUCLEOTIDE SEQUENCE [LARGE SCALE GENOMIC DNA]</scope>
    <source>
        <strain evidence="2 3">DSM 45044</strain>
    </source>
</reference>
<evidence type="ECO:0008006" key="4">
    <source>
        <dbReference type="Google" id="ProtNLM"/>
    </source>
</evidence>
<dbReference type="Proteomes" id="UP000321617">
    <property type="component" value="Unassembled WGS sequence"/>
</dbReference>
<dbReference type="EMBL" id="VLLL01000007">
    <property type="protein sequence ID" value="TWJ10739.1"/>
    <property type="molecule type" value="Genomic_DNA"/>
</dbReference>
<gene>
    <name evidence="2" type="ORF">LX16_4161</name>
</gene>
<protein>
    <recommendedName>
        <fullName evidence="4">Peptidase MA superfamily protein</fullName>
    </recommendedName>
</protein>
<accession>A0A562UYQ0</accession>